<dbReference type="Pfam" id="PF00347">
    <property type="entry name" value="Ribosomal_L6"/>
    <property type="match status" value="2"/>
</dbReference>
<feature type="domain" description="Large ribosomal subunit protein uL6 alpha-beta" evidence="7">
    <location>
        <begin position="98"/>
        <end position="161"/>
    </location>
</feature>
<evidence type="ECO:0000313" key="9">
    <source>
        <dbReference type="Proteomes" id="UP000067434"/>
    </source>
</evidence>
<dbReference type="GO" id="GO:0022625">
    <property type="term" value="C:cytosolic large ribosomal subunit"/>
    <property type="evidence" value="ECO:0007669"/>
    <property type="project" value="UniProtKB-UniRule"/>
</dbReference>
<dbReference type="OrthoDB" id="7144at2157"/>
<evidence type="ECO:0000256" key="5">
    <source>
        <dbReference type="HAMAP-Rule" id="MF_01365"/>
    </source>
</evidence>
<dbReference type="GO" id="GO:0003735">
    <property type="term" value="F:structural constituent of ribosome"/>
    <property type="evidence" value="ECO:0007669"/>
    <property type="project" value="UniProtKB-UniRule"/>
</dbReference>
<dbReference type="AlphaFoldDB" id="A0A0F7FHZ0"/>
<comment type="subunit">
    <text evidence="5">Part of the 50S ribosomal subunit.</text>
</comment>
<feature type="region of interest" description="Disordered" evidence="6">
    <location>
        <begin position="158"/>
        <end position="177"/>
    </location>
</feature>
<name>A0A0F7FHZ0_9CREN</name>
<sequence>MVKVFQVEERVPVPENVKVSINNKRVVVEGPLGRTEKDFSFAKKIEITYEDNQVKIEAFLANKREYSLVKTIAAHINNMIVGVTKGFRYKMKIVYAHFPMNIKVDKDKVIIENFLGERGKRYAEILPGVKVKVEKEDIIIEGIDKEAVAQTAARIHQATQLRGDRRPSPHGREGTGPGVLDGIYLYAVEHMKA</sequence>
<dbReference type="PANTHER" id="PTHR11655:SF16">
    <property type="entry name" value="60S RIBOSOMAL PROTEIN L9"/>
    <property type="match status" value="1"/>
</dbReference>
<evidence type="ECO:0000256" key="3">
    <source>
        <dbReference type="ARBA" id="ARBA00022980"/>
    </source>
</evidence>
<dbReference type="EMBL" id="CP009961">
    <property type="protein sequence ID" value="AKG38977.1"/>
    <property type="molecule type" value="Genomic_DNA"/>
</dbReference>
<keyword evidence="3 5" id="KW-0689">Ribosomal protein</keyword>
<evidence type="ECO:0000259" key="7">
    <source>
        <dbReference type="Pfam" id="PF00347"/>
    </source>
</evidence>
<dbReference type="PATRIC" id="fig|1550241.5.peg.1363"/>
<dbReference type="GeneID" id="25401875"/>
<evidence type="ECO:0000256" key="1">
    <source>
        <dbReference type="ARBA" id="ARBA00022730"/>
    </source>
</evidence>
<accession>A0A0F7FHZ0</accession>
<dbReference type="HAMAP" id="MF_01365_A">
    <property type="entry name" value="Ribosomal_uL6_A"/>
    <property type="match status" value="1"/>
</dbReference>
<dbReference type="PANTHER" id="PTHR11655">
    <property type="entry name" value="60S/50S RIBOSOMAL PROTEIN L6/L9"/>
    <property type="match status" value="1"/>
</dbReference>
<dbReference type="GO" id="GO:0019843">
    <property type="term" value="F:rRNA binding"/>
    <property type="evidence" value="ECO:0007669"/>
    <property type="project" value="UniProtKB-UniRule"/>
</dbReference>
<dbReference type="NCBIfam" id="TIGR03653">
    <property type="entry name" value="uL6_arch"/>
    <property type="match status" value="1"/>
</dbReference>
<dbReference type="NCBIfam" id="NF004037">
    <property type="entry name" value="PRK05518.1"/>
    <property type="match status" value="1"/>
</dbReference>
<dbReference type="HOGENOM" id="CLU_065464_0_0_2"/>
<dbReference type="Proteomes" id="UP000067434">
    <property type="component" value="Chromosome"/>
</dbReference>
<comment type="similarity">
    <text evidence="5">Belongs to the universal ribosomal protein uL6 family.</text>
</comment>
<dbReference type="FunFam" id="3.90.930.12:FF:000008">
    <property type="entry name" value="50S ribosomal protein L6"/>
    <property type="match status" value="1"/>
</dbReference>
<reference evidence="8 9" key="1">
    <citation type="journal article" date="2015" name="Stand. Genomic Sci.">
        <title>Complete genome sequence of and proposal of Thermofilum uzonense sp. nov. a novel hyperthermophilic crenarchaeon and emended description of the genus Thermofilum.</title>
        <authorList>
            <person name="Toshchakov S.V."/>
            <person name="Korzhenkov A.A."/>
            <person name="Samarov N.I."/>
            <person name="Mazunin I.O."/>
            <person name="Mozhey O.I."/>
            <person name="Shmyr I.S."/>
            <person name="Derbikova K.S."/>
            <person name="Taranov E.A."/>
            <person name="Dominova I.N."/>
            <person name="Bonch-Osmolovskaya E.A."/>
            <person name="Patrushev M.V."/>
            <person name="Podosokorskaya O.A."/>
            <person name="Kublanov I.V."/>
        </authorList>
    </citation>
    <scope>NUCLEOTIDE SEQUENCE [LARGE SCALE GENOMIC DNA]</scope>
    <source>
        <strain evidence="8 9">1807-2</strain>
    </source>
</reference>
<protein>
    <recommendedName>
        <fullName evidence="5">Large ribosomal subunit protein uL6</fullName>
    </recommendedName>
</protein>
<feature type="domain" description="Large ribosomal subunit protein uL6 alpha-beta" evidence="7">
    <location>
        <begin position="13"/>
        <end position="86"/>
    </location>
</feature>
<dbReference type="GO" id="GO:0002181">
    <property type="term" value="P:cytoplasmic translation"/>
    <property type="evidence" value="ECO:0007669"/>
    <property type="project" value="TreeGrafter"/>
</dbReference>
<proteinExistence type="inferred from homology"/>
<evidence type="ECO:0000256" key="4">
    <source>
        <dbReference type="ARBA" id="ARBA00023274"/>
    </source>
</evidence>
<organism evidence="8 9">
    <name type="scientific">Infirmifilum uzonense</name>
    <dbReference type="NCBI Taxonomy" id="1550241"/>
    <lineage>
        <taxon>Archaea</taxon>
        <taxon>Thermoproteota</taxon>
        <taxon>Thermoprotei</taxon>
        <taxon>Thermofilales</taxon>
        <taxon>Thermofilaceae</taxon>
        <taxon>Infirmifilum</taxon>
    </lineage>
</organism>
<dbReference type="Gene3D" id="3.90.930.12">
    <property type="entry name" value="Ribosomal protein L6, alpha-beta domain"/>
    <property type="match status" value="2"/>
</dbReference>
<keyword evidence="4 5" id="KW-0687">Ribonucleoprotein</keyword>
<dbReference type="PIRSF" id="PIRSF002162">
    <property type="entry name" value="Ribosomal_L6"/>
    <property type="match status" value="1"/>
</dbReference>
<dbReference type="InterPro" id="IPR020040">
    <property type="entry name" value="Ribosomal_uL6_a/b-dom"/>
</dbReference>
<comment type="function">
    <text evidence="5">This protein binds to the 23S rRNA, and is important in its secondary structure. It is located near the subunit interface in the base of the L7/L12 stalk, and near the tRNA binding site of the peptidyltransferase center.</text>
</comment>
<keyword evidence="9" id="KW-1185">Reference proteome</keyword>
<keyword evidence="2 5" id="KW-0694">RNA-binding</keyword>
<evidence type="ECO:0000313" key="8">
    <source>
        <dbReference type="EMBL" id="AKG38977.1"/>
    </source>
</evidence>
<gene>
    <name evidence="5" type="primary">rpl6</name>
    <name evidence="8" type="ORF">MA03_06550</name>
</gene>
<evidence type="ECO:0000256" key="6">
    <source>
        <dbReference type="SAM" id="MobiDB-lite"/>
    </source>
</evidence>
<dbReference type="InterPro" id="IPR019907">
    <property type="entry name" value="Ribosomal_uL6_arc"/>
</dbReference>
<dbReference type="RefSeq" id="WP_052884497.1">
    <property type="nucleotide sequence ID" value="NZ_CP009961.1"/>
</dbReference>
<dbReference type="InterPro" id="IPR000702">
    <property type="entry name" value="Ribosomal_uL6-like"/>
</dbReference>
<dbReference type="KEGG" id="thf:MA03_06550"/>
<dbReference type="InterPro" id="IPR036789">
    <property type="entry name" value="Ribosomal_uL6-like_a/b-dom_sf"/>
</dbReference>
<dbReference type="SUPFAM" id="SSF56053">
    <property type="entry name" value="Ribosomal protein L6"/>
    <property type="match status" value="2"/>
</dbReference>
<evidence type="ECO:0000256" key="2">
    <source>
        <dbReference type="ARBA" id="ARBA00022884"/>
    </source>
</evidence>
<feature type="compositionally biased region" description="Basic and acidic residues" evidence="6">
    <location>
        <begin position="162"/>
        <end position="173"/>
    </location>
</feature>
<dbReference type="STRING" id="1550241.MA03_06550"/>
<keyword evidence="1 5" id="KW-0699">rRNA-binding</keyword>